<proteinExistence type="predicted"/>
<accession>A0A7K3LS32</accession>
<keyword evidence="2" id="KW-1185">Reference proteome</keyword>
<protein>
    <submittedName>
        <fullName evidence="1">Uncharacterized protein</fullName>
    </submittedName>
</protein>
<gene>
    <name evidence="1" type="ORF">GYA93_15820</name>
</gene>
<dbReference type="EMBL" id="JAADZU010000054">
    <property type="protein sequence ID" value="NDK91040.1"/>
    <property type="molecule type" value="Genomic_DNA"/>
</dbReference>
<evidence type="ECO:0000313" key="1">
    <source>
        <dbReference type="EMBL" id="NDK91040.1"/>
    </source>
</evidence>
<dbReference type="AlphaFoldDB" id="A0A7K3LS32"/>
<sequence length="132" mass="14463">MADFATPEHLAAYWRPLATAEQGRATTLLGYAAMFIRQEAPDIDERIAADPNLAEAARWVSVDMVADAMAIAPSHRGKLAFAEAKGPFNQSATFDAGQFGRLRLTDQHRKALGLNTGDQPTWKFGGESCLRW</sequence>
<reference evidence="1 2" key="1">
    <citation type="submission" date="2020-01" db="EMBL/GenBank/DDBJ databases">
        <title>Investigation of new actinobacteria for the biodesulphurisation of diesel fuel.</title>
        <authorList>
            <person name="Athi Narayanan S.M."/>
        </authorList>
    </citation>
    <scope>NUCLEOTIDE SEQUENCE [LARGE SCALE GENOMIC DNA]</scope>
    <source>
        <strain evidence="1 2">213E</strain>
    </source>
</reference>
<organism evidence="1 2">
    <name type="scientific">Gordonia desulfuricans</name>
    <dbReference type="NCBI Taxonomy" id="89051"/>
    <lineage>
        <taxon>Bacteria</taxon>
        <taxon>Bacillati</taxon>
        <taxon>Actinomycetota</taxon>
        <taxon>Actinomycetes</taxon>
        <taxon>Mycobacteriales</taxon>
        <taxon>Gordoniaceae</taxon>
        <taxon>Gordonia</taxon>
    </lineage>
</organism>
<name>A0A7K3LS32_9ACTN</name>
<comment type="caution">
    <text evidence="1">The sequence shown here is derived from an EMBL/GenBank/DDBJ whole genome shotgun (WGS) entry which is preliminary data.</text>
</comment>
<evidence type="ECO:0000313" key="2">
    <source>
        <dbReference type="Proteomes" id="UP000466307"/>
    </source>
</evidence>
<dbReference type="Pfam" id="PF09355">
    <property type="entry name" value="Phage_Gp19"/>
    <property type="match status" value="1"/>
</dbReference>
<dbReference type="RefSeq" id="WP_083533962.1">
    <property type="nucleotide sequence ID" value="NZ_JAADZU010000054.1"/>
</dbReference>
<dbReference type="Proteomes" id="UP000466307">
    <property type="component" value="Unassembled WGS sequence"/>
</dbReference>
<dbReference type="InterPro" id="IPR018963">
    <property type="entry name" value="Mycophage_D29_Gp19"/>
</dbReference>